<protein>
    <submittedName>
        <fullName evidence="2">Uncharacterized protein</fullName>
    </submittedName>
</protein>
<feature type="compositionally biased region" description="Basic and acidic residues" evidence="1">
    <location>
        <begin position="81"/>
        <end position="90"/>
    </location>
</feature>
<evidence type="ECO:0000256" key="1">
    <source>
        <dbReference type="SAM" id="MobiDB-lite"/>
    </source>
</evidence>
<organism evidence="2 3">
    <name type="scientific">Claviceps humidiphila</name>
    <dbReference type="NCBI Taxonomy" id="1294629"/>
    <lineage>
        <taxon>Eukaryota</taxon>
        <taxon>Fungi</taxon>
        <taxon>Dikarya</taxon>
        <taxon>Ascomycota</taxon>
        <taxon>Pezizomycotina</taxon>
        <taxon>Sordariomycetes</taxon>
        <taxon>Hypocreomycetidae</taxon>
        <taxon>Hypocreales</taxon>
        <taxon>Clavicipitaceae</taxon>
        <taxon>Claviceps</taxon>
    </lineage>
</organism>
<gene>
    <name evidence="2" type="ORF">E4U13_002528</name>
</gene>
<feature type="region of interest" description="Disordered" evidence="1">
    <location>
        <begin position="1"/>
        <end position="58"/>
    </location>
</feature>
<name>A0A9P7Q7B8_9HYPO</name>
<dbReference type="AlphaFoldDB" id="A0A9P7Q7B8"/>
<evidence type="ECO:0000313" key="3">
    <source>
        <dbReference type="Proteomes" id="UP000732380"/>
    </source>
</evidence>
<evidence type="ECO:0000313" key="2">
    <source>
        <dbReference type="EMBL" id="KAG6122370.1"/>
    </source>
</evidence>
<reference evidence="2 3" key="1">
    <citation type="journal article" date="2020" name="bioRxiv">
        <title>Whole genome comparisons of ergot fungi reveals the divergence and evolution of species within the genus Claviceps are the result of varying mechanisms driving genome evolution and host range expansion.</title>
        <authorList>
            <person name="Wyka S.A."/>
            <person name="Mondo S.J."/>
            <person name="Liu M."/>
            <person name="Dettman J."/>
            <person name="Nalam V."/>
            <person name="Broders K.D."/>
        </authorList>
    </citation>
    <scope>NUCLEOTIDE SEQUENCE [LARGE SCALE GENOMIC DNA]</scope>
    <source>
        <strain evidence="2 3">LM576</strain>
    </source>
</reference>
<proteinExistence type="predicted"/>
<keyword evidence="3" id="KW-1185">Reference proteome</keyword>
<comment type="caution">
    <text evidence="2">The sequence shown here is derived from an EMBL/GenBank/DDBJ whole genome shotgun (WGS) entry which is preliminary data.</text>
</comment>
<feature type="region of interest" description="Disordered" evidence="1">
    <location>
        <begin position="81"/>
        <end position="100"/>
    </location>
</feature>
<dbReference type="Proteomes" id="UP000732380">
    <property type="component" value="Unassembled WGS sequence"/>
</dbReference>
<feature type="compositionally biased region" description="Low complexity" evidence="1">
    <location>
        <begin position="7"/>
        <end position="47"/>
    </location>
</feature>
<dbReference type="EMBL" id="SRQM01000021">
    <property type="protein sequence ID" value="KAG6122370.1"/>
    <property type="molecule type" value="Genomic_DNA"/>
</dbReference>
<accession>A0A9P7Q7B8</accession>
<sequence>MDFLKKAAAAASSGSSSNTTNNAAEQPPQQQPEQQQQGGDVQAPAQPSGEKQDYGDKAFDMINKKAGFNLGRDAQEKITDGARSAYEKYSGKPVDPKYSN</sequence>